<dbReference type="EMBL" id="BAABME010003133">
    <property type="protein sequence ID" value="GAA0157559.1"/>
    <property type="molecule type" value="Genomic_DNA"/>
</dbReference>
<evidence type="ECO:0000256" key="1">
    <source>
        <dbReference type="ARBA" id="ARBA00004496"/>
    </source>
</evidence>
<evidence type="ECO:0000256" key="6">
    <source>
        <dbReference type="ARBA" id="ARBA00024199"/>
    </source>
</evidence>
<evidence type="ECO:0000256" key="4">
    <source>
        <dbReference type="ARBA" id="ARBA00022864"/>
    </source>
</evidence>
<dbReference type="GO" id="GO:0009691">
    <property type="term" value="P:cytokinin biosynthetic process"/>
    <property type="evidence" value="ECO:0007669"/>
    <property type="project" value="UniProtKB-KW"/>
</dbReference>
<sequence length="197" mass="22334">MNNCILAPSECSSSGCESGWTSYLENSYISTYNYIGNNDNNEFLEKGNMKMKEEEEEEDLSMVSDASSGPPHVHEHESGPPHVHEHEYYSPTISQGAALPKKSGKRDKEREPQRNKIQKQPSLLDDTASSPLLDFSNNNAINYQASRPSMLDFSQGHSTTHFQGGSTYPEHYGIYYPSISPAGNHQQHDQWYEEKRW</sequence>
<name>A0AAV3Q0J4_LITER</name>
<evidence type="ECO:0000256" key="2">
    <source>
        <dbReference type="ARBA" id="ARBA00022490"/>
    </source>
</evidence>
<feature type="compositionally biased region" description="Basic and acidic residues" evidence="7">
    <location>
        <begin position="72"/>
        <end position="88"/>
    </location>
</feature>
<evidence type="ECO:0000256" key="7">
    <source>
        <dbReference type="SAM" id="MobiDB-lite"/>
    </source>
</evidence>
<dbReference type="GO" id="GO:0005737">
    <property type="term" value="C:cytoplasm"/>
    <property type="evidence" value="ECO:0007669"/>
    <property type="project" value="UniProtKB-SubCell"/>
</dbReference>
<dbReference type="AlphaFoldDB" id="A0AAV3Q0J4"/>
<keyword evidence="4" id="KW-0932">Cytokinin signaling pathway</keyword>
<keyword evidence="3" id="KW-0203">Cytokinin biosynthesis</keyword>
<evidence type="ECO:0000256" key="3">
    <source>
        <dbReference type="ARBA" id="ARBA00022712"/>
    </source>
</evidence>
<dbReference type="InterPro" id="IPR044670">
    <property type="entry name" value="SOFL"/>
</dbReference>
<comment type="subcellular location">
    <subcellularLocation>
        <location evidence="1">Cytoplasm</location>
    </subcellularLocation>
</comment>
<accession>A0AAV3Q0J4</accession>
<gene>
    <name evidence="8" type="ORF">LIER_14803</name>
</gene>
<keyword evidence="5" id="KW-0539">Nucleus</keyword>
<evidence type="ECO:0000313" key="9">
    <source>
        <dbReference type="Proteomes" id="UP001454036"/>
    </source>
</evidence>
<comment type="caution">
    <text evidence="8">The sequence shown here is derived from an EMBL/GenBank/DDBJ whole genome shotgun (WGS) entry which is preliminary data.</text>
</comment>
<keyword evidence="9" id="KW-1185">Reference proteome</keyword>
<feature type="region of interest" description="Disordered" evidence="7">
    <location>
        <begin position="49"/>
        <end position="131"/>
    </location>
</feature>
<dbReference type="PANTHER" id="PTHR33347">
    <property type="entry name" value="OSJNBA0091C07.3 PROTEIN"/>
    <property type="match status" value="1"/>
</dbReference>
<organism evidence="8 9">
    <name type="scientific">Lithospermum erythrorhizon</name>
    <name type="common">Purple gromwell</name>
    <name type="synonym">Lithospermum officinale var. erythrorhizon</name>
    <dbReference type="NCBI Taxonomy" id="34254"/>
    <lineage>
        <taxon>Eukaryota</taxon>
        <taxon>Viridiplantae</taxon>
        <taxon>Streptophyta</taxon>
        <taxon>Embryophyta</taxon>
        <taxon>Tracheophyta</taxon>
        <taxon>Spermatophyta</taxon>
        <taxon>Magnoliopsida</taxon>
        <taxon>eudicotyledons</taxon>
        <taxon>Gunneridae</taxon>
        <taxon>Pentapetalae</taxon>
        <taxon>asterids</taxon>
        <taxon>lamiids</taxon>
        <taxon>Boraginales</taxon>
        <taxon>Boraginaceae</taxon>
        <taxon>Boraginoideae</taxon>
        <taxon>Lithospermeae</taxon>
        <taxon>Lithospermum</taxon>
    </lineage>
</organism>
<evidence type="ECO:0000256" key="5">
    <source>
        <dbReference type="ARBA" id="ARBA00023242"/>
    </source>
</evidence>
<comment type="similarity">
    <text evidence="6">Belongs to the SOFL plant protein family.</text>
</comment>
<dbReference type="GO" id="GO:0009736">
    <property type="term" value="P:cytokinin-activated signaling pathway"/>
    <property type="evidence" value="ECO:0007669"/>
    <property type="project" value="UniProtKB-KW"/>
</dbReference>
<keyword evidence="2" id="KW-0963">Cytoplasm</keyword>
<dbReference type="Proteomes" id="UP001454036">
    <property type="component" value="Unassembled WGS sequence"/>
</dbReference>
<proteinExistence type="inferred from homology"/>
<protein>
    <submittedName>
        <fullName evidence="8">Uncharacterized protein</fullName>
    </submittedName>
</protein>
<evidence type="ECO:0000313" key="8">
    <source>
        <dbReference type="EMBL" id="GAA0157559.1"/>
    </source>
</evidence>
<dbReference type="PANTHER" id="PTHR33347:SF1">
    <property type="entry name" value="PROTEIN SOB FIVE-LIKE 5"/>
    <property type="match status" value="1"/>
</dbReference>
<reference evidence="8 9" key="1">
    <citation type="submission" date="2024-01" db="EMBL/GenBank/DDBJ databases">
        <title>The complete chloroplast genome sequence of Lithospermum erythrorhizon: insights into the phylogenetic relationship among Boraginaceae species and the maternal lineages of purple gromwells.</title>
        <authorList>
            <person name="Okada T."/>
            <person name="Watanabe K."/>
        </authorList>
    </citation>
    <scope>NUCLEOTIDE SEQUENCE [LARGE SCALE GENOMIC DNA]</scope>
</reference>